<accession>A0A5M6IEH2</accession>
<comment type="similarity">
    <text evidence="1 4">Belongs to the carbohydrate kinase PfkB family.</text>
</comment>
<dbReference type="SUPFAM" id="SSF53613">
    <property type="entry name" value="Ribokinase-like"/>
    <property type="match status" value="1"/>
</dbReference>
<dbReference type="Pfam" id="PF00294">
    <property type="entry name" value="PfkB"/>
    <property type="match status" value="2"/>
</dbReference>
<dbReference type="InterPro" id="IPR002173">
    <property type="entry name" value="Carboh/pur_kinase_PfkB_CS"/>
</dbReference>
<sequence>MYHDLRRRGRKHRMSRAPRVVCLGVITLDALALVPRYPNADERIVGRQVAISGGGPAANAAVVLARQGVPVAFIGRVGCDQPGETAVRLLADEGVDVSGVLRDPNAPTQASCIVVAESTATRAISTLEVPPLPGVDAFGETAQALIRQAEWIHTDHLGFRPAADYVRRMDGPSRPRLSVDAGNSMPDLDVSVLDLFVPTAASLVRHFTQPETPEGLEAAARMALEQGAAAVVATDGPNGSTAWWGPRFSAPEPAGRTHVPATKTVPILSTLGAGDVFHGALLSAICRGRDWKHALQEANATAALSCRALDGRTAVPDLAELTQFLGA</sequence>
<dbReference type="PRINTS" id="PR00990">
    <property type="entry name" value="RIBOKINASE"/>
</dbReference>
<evidence type="ECO:0000256" key="2">
    <source>
        <dbReference type="ARBA" id="ARBA00022679"/>
    </source>
</evidence>
<organism evidence="6 7">
    <name type="scientific">Roseospira marina</name>
    <dbReference type="NCBI Taxonomy" id="140057"/>
    <lineage>
        <taxon>Bacteria</taxon>
        <taxon>Pseudomonadati</taxon>
        <taxon>Pseudomonadota</taxon>
        <taxon>Alphaproteobacteria</taxon>
        <taxon>Rhodospirillales</taxon>
        <taxon>Rhodospirillaceae</taxon>
        <taxon>Roseospira</taxon>
    </lineage>
</organism>
<dbReference type="PROSITE" id="PS00584">
    <property type="entry name" value="PFKB_KINASES_2"/>
    <property type="match status" value="1"/>
</dbReference>
<reference evidence="6 7" key="1">
    <citation type="submission" date="2019-09" db="EMBL/GenBank/DDBJ databases">
        <title>Genome sequence of Roseospira marina, one of the more divergent members of the non-sulfur purple photosynthetic bacterial family, the Rhodospirillaceae.</title>
        <authorList>
            <person name="Meyer T."/>
            <person name="Kyndt J."/>
        </authorList>
    </citation>
    <scope>NUCLEOTIDE SEQUENCE [LARGE SCALE GENOMIC DNA]</scope>
    <source>
        <strain evidence="6 7">DSM 15113</strain>
    </source>
</reference>
<evidence type="ECO:0000256" key="4">
    <source>
        <dbReference type="RuleBase" id="RU003704"/>
    </source>
</evidence>
<dbReference type="OrthoDB" id="9776822at2"/>
<protein>
    <submittedName>
        <fullName evidence="6">Carbohydrate kinase family protein</fullName>
    </submittedName>
</protein>
<dbReference type="AlphaFoldDB" id="A0A5M6IEH2"/>
<dbReference type="InterPro" id="IPR002139">
    <property type="entry name" value="Ribo/fructo_kinase"/>
</dbReference>
<keyword evidence="2 4" id="KW-0808">Transferase</keyword>
<feature type="domain" description="Carbohydrate kinase PfkB" evidence="5">
    <location>
        <begin position="19"/>
        <end position="124"/>
    </location>
</feature>
<evidence type="ECO:0000256" key="1">
    <source>
        <dbReference type="ARBA" id="ARBA00010688"/>
    </source>
</evidence>
<keyword evidence="7" id="KW-1185">Reference proteome</keyword>
<name>A0A5M6IEH2_9PROT</name>
<dbReference type="PANTHER" id="PTHR42774:SF3">
    <property type="entry name" value="KETOHEXOKINASE"/>
    <property type="match status" value="1"/>
</dbReference>
<dbReference type="PANTHER" id="PTHR42774">
    <property type="entry name" value="PHOSPHOTRANSFERASE SYSTEM TRANSPORT PROTEIN"/>
    <property type="match status" value="1"/>
</dbReference>
<dbReference type="InterPro" id="IPR011611">
    <property type="entry name" value="PfkB_dom"/>
</dbReference>
<dbReference type="InterPro" id="IPR029056">
    <property type="entry name" value="Ribokinase-like"/>
</dbReference>
<evidence type="ECO:0000313" key="7">
    <source>
        <dbReference type="Proteomes" id="UP000324065"/>
    </source>
</evidence>
<dbReference type="InterPro" id="IPR052562">
    <property type="entry name" value="Ketohexokinase-related"/>
</dbReference>
<proteinExistence type="inferred from homology"/>
<evidence type="ECO:0000313" key="6">
    <source>
        <dbReference type="EMBL" id="KAA5606663.1"/>
    </source>
</evidence>
<feature type="domain" description="Carbohydrate kinase PfkB" evidence="5">
    <location>
        <begin position="193"/>
        <end position="316"/>
    </location>
</feature>
<gene>
    <name evidence="6" type="ORF">F1188_04835</name>
</gene>
<dbReference type="GO" id="GO:0016301">
    <property type="term" value="F:kinase activity"/>
    <property type="evidence" value="ECO:0007669"/>
    <property type="project" value="UniProtKB-KW"/>
</dbReference>
<dbReference type="Gene3D" id="3.40.1190.20">
    <property type="match status" value="1"/>
</dbReference>
<dbReference type="Proteomes" id="UP000324065">
    <property type="component" value="Unassembled WGS sequence"/>
</dbReference>
<keyword evidence="3 4" id="KW-0418">Kinase</keyword>
<dbReference type="EMBL" id="VWPJ01000003">
    <property type="protein sequence ID" value="KAA5606663.1"/>
    <property type="molecule type" value="Genomic_DNA"/>
</dbReference>
<evidence type="ECO:0000259" key="5">
    <source>
        <dbReference type="Pfam" id="PF00294"/>
    </source>
</evidence>
<comment type="caution">
    <text evidence="6">The sequence shown here is derived from an EMBL/GenBank/DDBJ whole genome shotgun (WGS) entry which is preliminary data.</text>
</comment>
<evidence type="ECO:0000256" key="3">
    <source>
        <dbReference type="ARBA" id="ARBA00022777"/>
    </source>
</evidence>